<keyword evidence="1" id="KW-0732">Signal</keyword>
<dbReference type="EMBL" id="PXYH01000029">
    <property type="protein sequence ID" value="PSJ37203.1"/>
    <property type="molecule type" value="Genomic_DNA"/>
</dbReference>
<organism evidence="2 3">
    <name type="scientific">Zobellella taiwanensis</name>
    <dbReference type="NCBI Taxonomy" id="347535"/>
    <lineage>
        <taxon>Bacteria</taxon>
        <taxon>Pseudomonadati</taxon>
        <taxon>Pseudomonadota</taxon>
        <taxon>Gammaproteobacteria</taxon>
        <taxon>Aeromonadales</taxon>
        <taxon>Aeromonadaceae</taxon>
        <taxon>Zobellella</taxon>
    </lineage>
</organism>
<protein>
    <submittedName>
        <fullName evidence="2">Uncharacterized protein</fullName>
    </submittedName>
</protein>
<dbReference type="Proteomes" id="UP000242181">
    <property type="component" value="Unassembled WGS sequence"/>
</dbReference>
<dbReference type="OrthoDB" id="5601007at2"/>
<proteinExistence type="predicted"/>
<comment type="caution">
    <text evidence="2">The sequence shown here is derived from an EMBL/GenBank/DDBJ whole genome shotgun (WGS) entry which is preliminary data.</text>
</comment>
<gene>
    <name evidence="2" type="ORF">C7I36_15840</name>
</gene>
<evidence type="ECO:0000313" key="3">
    <source>
        <dbReference type="Proteomes" id="UP000242181"/>
    </source>
</evidence>
<reference evidence="2 3" key="1">
    <citation type="submission" date="2018-03" db="EMBL/GenBank/DDBJ databases">
        <title>The draft genome of Zobellella taiwanensis JCM 13381.</title>
        <authorList>
            <person name="Liu L."/>
            <person name="Li L."/>
            <person name="Wang T."/>
            <person name="Zhang X."/>
            <person name="Liang L."/>
        </authorList>
    </citation>
    <scope>NUCLEOTIDE SEQUENCE [LARGE SCALE GENOMIC DNA]</scope>
    <source>
        <strain evidence="2 3">JCM 13381</strain>
    </source>
</reference>
<name>A0A2P7QGY8_9GAMM</name>
<evidence type="ECO:0000256" key="1">
    <source>
        <dbReference type="SAM" id="SignalP"/>
    </source>
</evidence>
<sequence>MKTIKIRKGLLACALMAVLWTPLLATAASMDKYADKPVWMDWTFFGNTVISAGLSRWSSREEE</sequence>
<dbReference type="AlphaFoldDB" id="A0A2P7QGY8"/>
<dbReference type="RefSeq" id="WP_106454653.1">
    <property type="nucleotide sequence ID" value="NZ_PXYH01000029.1"/>
</dbReference>
<feature type="chain" id="PRO_5015187845" evidence="1">
    <location>
        <begin position="28"/>
        <end position="63"/>
    </location>
</feature>
<evidence type="ECO:0000313" key="2">
    <source>
        <dbReference type="EMBL" id="PSJ37203.1"/>
    </source>
</evidence>
<accession>A0A2P7QGY8</accession>
<keyword evidence="3" id="KW-1185">Reference proteome</keyword>
<feature type="signal peptide" evidence="1">
    <location>
        <begin position="1"/>
        <end position="27"/>
    </location>
</feature>